<dbReference type="EC" id="6.3.4.19" evidence="8"/>
<evidence type="ECO:0000256" key="5">
    <source>
        <dbReference type="ARBA" id="ARBA00022741"/>
    </source>
</evidence>
<evidence type="ECO:0000256" key="2">
    <source>
        <dbReference type="ARBA" id="ARBA00022490"/>
    </source>
</evidence>
<feature type="domain" description="Lysidine-tRNA(Ile) synthetase C-terminal" evidence="11">
    <location>
        <begin position="363"/>
        <end position="429"/>
    </location>
</feature>
<evidence type="ECO:0000256" key="3">
    <source>
        <dbReference type="ARBA" id="ARBA00022598"/>
    </source>
</evidence>
<dbReference type="InterPro" id="IPR012796">
    <property type="entry name" value="Lysidine-tRNA-synth_C"/>
</dbReference>
<dbReference type="PANTHER" id="PTHR43033">
    <property type="entry name" value="TRNA(ILE)-LYSIDINE SYNTHASE-RELATED"/>
    <property type="match status" value="1"/>
</dbReference>
<dbReference type="RefSeq" id="WP_126842475.1">
    <property type="nucleotide sequence ID" value="NZ_PIQH01000009.1"/>
</dbReference>
<dbReference type="Proteomes" id="UP000287996">
    <property type="component" value="Unassembled WGS sequence"/>
</dbReference>
<dbReference type="OrthoDB" id="9807403at2"/>
<evidence type="ECO:0000256" key="7">
    <source>
        <dbReference type="ARBA" id="ARBA00048539"/>
    </source>
</evidence>
<organism evidence="12 13">
    <name type="scientific">Idiomarina tyrosinivorans</name>
    <dbReference type="NCBI Taxonomy" id="1445662"/>
    <lineage>
        <taxon>Bacteria</taxon>
        <taxon>Pseudomonadati</taxon>
        <taxon>Pseudomonadota</taxon>
        <taxon>Gammaproteobacteria</taxon>
        <taxon>Alteromonadales</taxon>
        <taxon>Idiomarinaceae</taxon>
        <taxon>Idiomarina</taxon>
    </lineage>
</organism>
<comment type="subcellular location">
    <subcellularLocation>
        <location evidence="1 8">Cytoplasm</location>
    </subcellularLocation>
</comment>
<dbReference type="GO" id="GO:0006400">
    <property type="term" value="P:tRNA modification"/>
    <property type="evidence" value="ECO:0007669"/>
    <property type="project" value="UniProtKB-UniRule"/>
</dbReference>
<dbReference type="CDD" id="cd01992">
    <property type="entry name" value="TilS_N"/>
    <property type="match status" value="1"/>
</dbReference>
<dbReference type="SUPFAM" id="SSF56037">
    <property type="entry name" value="PheT/TilS domain"/>
    <property type="match status" value="1"/>
</dbReference>
<keyword evidence="2 8" id="KW-0963">Cytoplasm</keyword>
<comment type="catalytic activity">
    <reaction evidence="7 8">
        <text>cytidine(34) in tRNA(Ile2) + L-lysine + ATP = lysidine(34) in tRNA(Ile2) + AMP + diphosphate + H(+)</text>
        <dbReference type="Rhea" id="RHEA:43744"/>
        <dbReference type="Rhea" id="RHEA-COMP:10625"/>
        <dbReference type="Rhea" id="RHEA-COMP:10670"/>
        <dbReference type="ChEBI" id="CHEBI:15378"/>
        <dbReference type="ChEBI" id="CHEBI:30616"/>
        <dbReference type="ChEBI" id="CHEBI:32551"/>
        <dbReference type="ChEBI" id="CHEBI:33019"/>
        <dbReference type="ChEBI" id="CHEBI:82748"/>
        <dbReference type="ChEBI" id="CHEBI:83665"/>
        <dbReference type="ChEBI" id="CHEBI:456215"/>
        <dbReference type="EC" id="6.3.4.19"/>
    </reaction>
</comment>
<dbReference type="InterPro" id="IPR014729">
    <property type="entry name" value="Rossmann-like_a/b/a_fold"/>
</dbReference>
<protein>
    <recommendedName>
        <fullName evidence="8">tRNA(Ile)-lysidine synthase</fullName>
        <ecNumber evidence="8">6.3.4.19</ecNumber>
    </recommendedName>
    <alternativeName>
        <fullName evidence="8">tRNA(Ile)-2-lysyl-cytidine synthase</fullName>
    </alternativeName>
    <alternativeName>
        <fullName evidence="8">tRNA(Ile)-lysidine synthetase</fullName>
    </alternativeName>
</protein>
<dbReference type="Gene3D" id="1.20.59.20">
    <property type="match status" value="1"/>
</dbReference>
<evidence type="ECO:0000259" key="11">
    <source>
        <dbReference type="Pfam" id="PF11734"/>
    </source>
</evidence>
<dbReference type="NCBIfam" id="TIGR02432">
    <property type="entry name" value="lysidine_TilS_N"/>
    <property type="match status" value="1"/>
</dbReference>
<keyword evidence="6" id="KW-0067">ATP-binding</keyword>
<evidence type="ECO:0000256" key="6">
    <source>
        <dbReference type="ARBA" id="ARBA00022840"/>
    </source>
</evidence>
<dbReference type="EMBL" id="PIQH01000009">
    <property type="protein sequence ID" value="RUO78904.1"/>
    <property type="molecule type" value="Genomic_DNA"/>
</dbReference>
<evidence type="ECO:0000259" key="10">
    <source>
        <dbReference type="Pfam" id="PF09179"/>
    </source>
</evidence>
<reference evidence="12 13" key="1">
    <citation type="journal article" date="2011" name="Front. Microbiol.">
        <title>Genomic signatures of strain selection and enhancement in Bacillus atrophaeus var. globigii, a historical biowarfare simulant.</title>
        <authorList>
            <person name="Gibbons H.S."/>
            <person name="Broomall S.M."/>
            <person name="McNew L.A."/>
            <person name="Daligault H."/>
            <person name="Chapman C."/>
            <person name="Bruce D."/>
            <person name="Karavis M."/>
            <person name="Krepps M."/>
            <person name="McGregor P.A."/>
            <person name="Hong C."/>
            <person name="Park K.H."/>
            <person name="Akmal A."/>
            <person name="Feldman A."/>
            <person name="Lin J.S."/>
            <person name="Chang W.E."/>
            <person name="Higgs B.W."/>
            <person name="Demirev P."/>
            <person name="Lindquist J."/>
            <person name="Liem A."/>
            <person name="Fochler E."/>
            <person name="Read T.D."/>
            <person name="Tapia R."/>
            <person name="Johnson S."/>
            <person name="Bishop-Lilly K.A."/>
            <person name="Detter C."/>
            <person name="Han C."/>
            <person name="Sozhamannan S."/>
            <person name="Rosenzweig C.N."/>
            <person name="Skowronski E.W."/>
        </authorList>
    </citation>
    <scope>NUCLEOTIDE SEQUENCE [LARGE SCALE GENOMIC DNA]</scope>
    <source>
        <strain evidence="12 13">CC-PW-9</strain>
    </source>
</reference>
<dbReference type="PANTHER" id="PTHR43033:SF1">
    <property type="entry name" value="TRNA(ILE)-LYSIDINE SYNTHASE-RELATED"/>
    <property type="match status" value="1"/>
</dbReference>
<dbReference type="Pfam" id="PF01171">
    <property type="entry name" value="ATP_bind_3"/>
    <property type="match status" value="1"/>
</dbReference>
<evidence type="ECO:0000259" key="9">
    <source>
        <dbReference type="Pfam" id="PF01171"/>
    </source>
</evidence>
<dbReference type="Gene3D" id="3.40.50.620">
    <property type="entry name" value="HUPs"/>
    <property type="match status" value="1"/>
</dbReference>
<dbReference type="GO" id="GO:0005524">
    <property type="term" value="F:ATP binding"/>
    <property type="evidence" value="ECO:0007669"/>
    <property type="project" value="UniProtKB-KW"/>
</dbReference>
<evidence type="ECO:0000256" key="4">
    <source>
        <dbReference type="ARBA" id="ARBA00022694"/>
    </source>
</evidence>
<evidence type="ECO:0000256" key="8">
    <source>
        <dbReference type="HAMAP-Rule" id="MF_01161"/>
    </source>
</evidence>
<proteinExistence type="inferred from homology"/>
<comment type="function">
    <text evidence="8">Ligates lysine onto the cytidine present at position 34 of the AUA codon-specific tRNA(Ile) that contains the anticodon CAU, in an ATP-dependent manner. Cytidine is converted to lysidine, thus changing the amino acid specificity of the tRNA from methionine to isoleucine.</text>
</comment>
<dbReference type="GO" id="GO:0032267">
    <property type="term" value="F:tRNA(Ile)-lysidine synthase activity"/>
    <property type="evidence" value="ECO:0007669"/>
    <property type="project" value="UniProtKB-EC"/>
</dbReference>
<keyword evidence="3 8" id="KW-0436">Ligase</keyword>
<dbReference type="SUPFAM" id="SSF82829">
    <property type="entry name" value="MesJ substrate recognition domain-like"/>
    <property type="match status" value="1"/>
</dbReference>
<comment type="similarity">
    <text evidence="8">Belongs to the tRNA(Ile)-lysidine synthase family.</text>
</comment>
<dbReference type="AlphaFoldDB" id="A0A432ZLU0"/>
<dbReference type="Pfam" id="PF09179">
    <property type="entry name" value="TilS"/>
    <property type="match status" value="1"/>
</dbReference>
<dbReference type="InterPro" id="IPR011063">
    <property type="entry name" value="TilS/TtcA_N"/>
</dbReference>
<dbReference type="SUPFAM" id="SSF52402">
    <property type="entry name" value="Adenine nucleotide alpha hydrolases-like"/>
    <property type="match status" value="1"/>
</dbReference>
<evidence type="ECO:0000313" key="12">
    <source>
        <dbReference type="EMBL" id="RUO78904.1"/>
    </source>
</evidence>
<feature type="domain" description="tRNA(Ile)-lysidine synthase substrate-binding" evidence="10">
    <location>
        <begin position="253"/>
        <end position="319"/>
    </location>
</feature>
<gene>
    <name evidence="8 12" type="primary">tilS</name>
    <name evidence="12" type="ORF">CWI84_10165</name>
</gene>
<dbReference type="InterPro" id="IPR012094">
    <property type="entry name" value="tRNA_Ile_lys_synt"/>
</dbReference>
<dbReference type="InterPro" id="IPR015262">
    <property type="entry name" value="tRNA_Ile_lys_synt_subst-bd"/>
</dbReference>
<dbReference type="HAMAP" id="MF_01161">
    <property type="entry name" value="tRNA_Ile_lys_synt"/>
    <property type="match status" value="1"/>
</dbReference>
<dbReference type="InterPro" id="IPR012795">
    <property type="entry name" value="tRNA_Ile_lys_synt_N"/>
</dbReference>
<keyword evidence="13" id="KW-1185">Reference proteome</keyword>
<keyword evidence="5" id="KW-0547">Nucleotide-binding</keyword>
<keyword evidence="4 8" id="KW-0819">tRNA processing</keyword>
<sequence>MAQTLYQQFAHQLDSLALRPEQQIVVALGGGADSQTVLHLTLEYLRQHPQLRQPLAIHLDHHFHPDSSQWANALQNAVKDLPLACHFESLAVPIAARQSKEAAGRERRYQRLAELTESDAVILLGHHRNDQIETFLLQAKRGSGPRGLAAMAAVSPFVEQRLLVRPLLPVSKAEIIRYAQQHQLFWIEDDTNYDTAMDRNFLRHDIVPLLEQRWPQFGQSIMRSAALCAEQDALAAELLTPYCQPLQSNGNGLAIAALQGHSAALQRAILRHWLSGLASIMPSYQQLEQIRQQAISAQMDSQLTVSWAGQAVRYYQQALFWTPELPDIAELCQWRQSWLPQQSLRLPKPLGQLRPLTTLNASVQVGFSHPKGKLYQAHREGGKVLGDWLKQAKIAPWLRNRWPLLEWRDIWLVPGVGAFAKQPQNALAKQWQEAAVQWQWSKDFAD</sequence>
<dbReference type="Pfam" id="PF11734">
    <property type="entry name" value="TilS_C"/>
    <property type="match status" value="1"/>
</dbReference>
<dbReference type="GO" id="GO:0005737">
    <property type="term" value="C:cytoplasm"/>
    <property type="evidence" value="ECO:0007669"/>
    <property type="project" value="UniProtKB-SubCell"/>
</dbReference>
<name>A0A432ZLU0_9GAMM</name>
<accession>A0A432ZLU0</accession>
<feature type="domain" description="tRNA(Ile)-lysidine/2-thiocytidine synthase N-terminal" evidence="9">
    <location>
        <begin position="23"/>
        <end position="204"/>
    </location>
</feature>
<evidence type="ECO:0000313" key="13">
    <source>
        <dbReference type="Proteomes" id="UP000287996"/>
    </source>
</evidence>
<comment type="caution">
    <text evidence="8">Lacks conserved residue(s) required for the propagation of feature annotation.</text>
</comment>
<comment type="caution">
    <text evidence="12">The sequence shown here is derived from an EMBL/GenBank/DDBJ whole genome shotgun (WGS) entry which is preliminary data.</text>
</comment>
<evidence type="ECO:0000256" key="1">
    <source>
        <dbReference type="ARBA" id="ARBA00004496"/>
    </source>
</evidence>